<comment type="caution">
    <text evidence="1">The sequence shown here is derived from an EMBL/GenBank/DDBJ whole genome shotgun (WGS) entry which is preliminary data.</text>
</comment>
<evidence type="ECO:0000313" key="1">
    <source>
        <dbReference type="EMBL" id="RGK43880.1"/>
    </source>
</evidence>
<accession>A0A3E4M2C0</accession>
<name>A0A3E4M2C0_9FIRM</name>
<organism evidence="1 2">
    <name type="scientific">Agathobacter rectalis</name>
    <dbReference type="NCBI Taxonomy" id="39491"/>
    <lineage>
        <taxon>Bacteria</taxon>
        <taxon>Bacillati</taxon>
        <taxon>Bacillota</taxon>
        <taxon>Clostridia</taxon>
        <taxon>Lachnospirales</taxon>
        <taxon>Lachnospiraceae</taxon>
        <taxon>Agathobacter</taxon>
    </lineage>
</organism>
<reference evidence="1 2" key="1">
    <citation type="submission" date="2018-08" db="EMBL/GenBank/DDBJ databases">
        <title>A genome reference for cultivated species of the human gut microbiota.</title>
        <authorList>
            <person name="Zou Y."/>
            <person name="Xue W."/>
            <person name="Luo G."/>
        </authorList>
    </citation>
    <scope>NUCLEOTIDE SEQUENCE [LARGE SCALE GENOMIC DNA]</scope>
    <source>
        <strain evidence="1 2">TF11-15AC</strain>
    </source>
</reference>
<sequence>MNNIILDTNAFIYLMNIEKGKKNTICIEKRLVDDQVFYNLCRDANHLFVTGQTLYELFWQSKAVDHSR</sequence>
<dbReference type="Proteomes" id="UP000261052">
    <property type="component" value="Unassembled WGS sequence"/>
</dbReference>
<dbReference type="EMBL" id="QSQP01000005">
    <property type="protein sequence ID" value="RGK43880.1"/>
    <property type="molecule type" value="Genomic_DNA"/>
</dbReference>
<dbReference type="AlphaFoldDB" id="A0A3E4M2C0"/>
<evidence type="ECO:0008006" key="3">
    <source>
        <dbReference type="Google" id="ProtNLM"/>
    </source>
</evidence>
<protein>
    <recommendedName>
        <fullName evidence="3">PIN domain-containing protein</fullName>
    </recommendedName>
</protein>
<gene>
    <name evidence="1" type="ORF">DXD13_05575</name>
</gene>
<evidence type="ECO:0000313" key="2">
    <source>
        <dbReference type="Proteomes" id="UP000261052"/>
    </source>
</evidence>
<proteinExistence type="predicted"/>